<feature type="region of interest" description="Disordered" evidence="3">
    <location>
        <begin position="1"/>
        <end position="53"/>
    </location>
</feature>
<evidence type="ECO:0000259" key="4">
    <source>
        <dbReference type="PROSITE" id="PS50055"/>
    </source>
</evidence>
<dbReference type="STRING" id="101091.A0A1C7N8F6"/>
<evidence type="ECO:0000256" key="3">
    <source>
        <dbReference type="SAM" id="MobiDB-lite"/>
    </source>
</evidence>
<dbReference type="InterPro" id="IPR000387">
    <property type="entry name" value="Tyr_Pase_dom"/>
</dbReference>
<feature type="domain" description="Rhodanese" evidence="6">
    <location>
        <begin position="110"/>
        <end position="229"/>
    </location>
</feature>
<feature type="compositionally biased region" description="Low complexity" evidence="3">
    <location>
        <begin position="27"/>
        <end position="44"/>
    </location>
</feature>
<comment type="similarity">
    <text evidence="1">Belongs to the protein-tyrosine phosphatase family. Non-receptor class subfamily.</text>
</comment>
<dbReference type="SMART" id="SM00450">
    <property type="entry name" value="RHOD"/>
    <property type="match status" value="1"/>
</dbReference>
<feature type="compositionally biased region" description="Polar residues" evidence="3">
    <location>
        <begin position="1"/>
        <end position="25"/>
    </location>
</feature>
<dbReference type="Pfam" id="PF00102">
    <property type="entry name" value="Y_phosphatase"/>
    <property type="match status" value="1"/>
</dbReference>
<evidence type="ECO:0000313" key="7">
    <source>
        <dbReference type="EMBL" id="OBZ85412.1"/>
    </source>
</evidence>
<dbReference type="AlphaFoldDB" id="A0A1C7N8F6"/>
<feature type="domain" description="Tyrosine-protein phosphatase" evidence="4">
    <location>
        <begin position="412"/>
        <end position="711"/>
    </location>
</feature>
<dbReference type="Gene3D" id="3.40.250.10">
    <property type="entry name" value="Rhodanese-like domain"/>
    <property type="match status" value="1"/>
</dbReference>
<reference evidence="7 8" key="1">
    <citation type="submission" date="2016-03" db="EMBL/GenBank/DDBJ databases">
        <title>Choanephora cucurbitarum.</title>
        <authorList>
            <person name="Min B."/>
            <person name="Park H."/>
            <person name="Park J.-H."/>
            <person name="Shin H.-D."/>
            <person name="Choi I.-G."/>
        </authorList>
    </citation>
    <scope>NUCLEOTIDE SEQUENCE [LARGE SCALE GENOMIC DNA]</scope>
    <source>
        <strain evidence="7 8">KUS-F28377</strain>
    </source>
</reference>
<accession>A0A1C7N8F6</accession>
<dbReference type="SUPFAM" id="SSF52799">
    <property type="entry name" value="(Phosphotyrosine protein) phosphatases II"/>
    <property type="match status" value="1"/>
</dbReference>
<feature type="domain" description="Tyrosine specific protein phosphatases" evidence="5">
    <location>
        <begin position="615"/>
        <end position="702"/>
    </location>
</feature>
<evidence type="ECO:0000256" key="1">
    <source>
        <dbReference type="ARBA" id="ARBA00009649"/>
    </source>
</evidence>
<evidence type="ECO:0000313" key="8">
    <source>
        <dbReference type="Proteomes" id="UP000093000"/>
    </source>
</evidence>
<dbReference type="EC" id="3.1.3.48" evidence="2"/>
<dbReference type="InParanoid" id="A0A1C7N8F6"/>
<keyword evidence="8" id="KW-1185">Reference proteome</keyword>
<dbReference type="PROSITE" id="PS00383">
    <property type="entry name" value="TYR_PHOSPHATASE_1"/>
    <property type="match status" value="1"/>
</dbReference>
<evidence type="ECO:0000259" key="6">
    <source>
        <dbReference type="PROSITE" id="PS50206"/>
    </source>
</evidence>
<evidence type="ECO:0000259" key="5">
    <source>
        <dbReference type="PROSITE" id="PS50056"/>
    </source>
</evidence>
<dbReference type="InterPro" id="IPR000242">
    <property type="entry name" value="PTP_cat"/>
</dbReference>
<evidence type="ECO:0000256" key="2">
    <source>
        <dbReference type="ARBA" id="ARBA00013064"/>
    </source>
</evidence>
<gene>
    <name evidence="7" type="primary">PTPN13</name>
    <name evidence="7" type="ORF">A0J61_06535</name>
</gene>
<dbReference type="InterPro" id="IPR029021">
    <property type="entry name" value="Prot-tyrosine_phosphatase-like"/>
</dbReference>
<dbReference type="Gene3D" id="3.90.190.10">
    <property type="entry name" value="Protein tyrosine phosphatase superfamily"/>
    <property type="match status" value="1"/>
</dbReference>
<dbReference type="CDD" id="cd00047">
    <property type="entry name" value="PTPc"/>
    <property type="match status" value="1"/>
</dbReference>
<dbReference type="OrthoDB" id="6058203at2759"/>
<dbReference type="PRINTS" id="PR00700">
    <property type="entry name" value="PRTYPHPHTASE"/>
</dbReference>
<dbReference type="InterPro" id="IPR050348">
    <property type="entry name" value="Protein-Tyr_Phosphatase"/>
</dbReference>
<dbReference type="CDD" id="cd01446">
    <property type="entry name" value="DSP_MapKP"/>
    <property type="match status" value="1"/>
</dbReference>
<dbReference type="SUPFAM" id="SSF52821">
    <property type="entry name" value="Rhodanese/Cell cycle control phosphatase"/>
    <property type="match status" value="1"/>
</dbReference>
<dbReference type="EMBL" id="LUGH01000399">
    <property type="protein sequence ID" value="OBZ85412.1"/>
    <property type="molecule type" value="Genomic_DNA"/>
</dbReference>
<dbReference type="InterPro" id="IPR016130">
    <property type="entry name" value="Tyr_Pase_AS"/>
</dbReference>
<dbReference type="PROSITE" id="PS50056">
    <property type="entry name" value="TYR_PHOSPHATASE_2"/>
    <property type="match status" value="1"/>
</dbReference>
<comment type="caution">
    <text evidence="7">The sequence shown here is derived from an EMBL/GenBank/DDBJ whole genome shotgun (WGS) entry which is preliminary data.</text>
</comment>
<protein>
    <recommendedName>
        <fullName evidence="2">protein-tyrosine-phosphatase</fullName>
        <ecNumber evidence="2">3.1.3.48</ecNumber>
    </recommendedName>
</protein>
<dbReference type="Pfam" id="PF00581">
    <property type="entry name" value="Rhodanese"/>
    <property type="match status" value="1"/>
</dbReference>
<name>A0A1C7N8F6_9FUNG</name>
<dbReference type="PANTHER" id="PTHR19134">
    <property type="entry name" value="RECEPTOR-TYPE TYROSINE-PROTEIN PHOSPHATASE"/>
    <property type="match status" value="1"/>
</dbReference>
<dbReference type="SMART" id="SM00404">
    <property type="entry name" value="PTPc_motif"/>
    <property type="match status" value="1"/>
</dbReference>
<dbReference type="InterPro" id="IPR001763">
    <property type="entry name" value="Rhodanese-like_dom"/>
</dbReference>
<dbReference type="InterPro" id="IPR036873">
    <property type="entry name" value="Rhodanese-like_dom_sf"/>
</dbReference>
<proteinExistence type="inferred from homology"/>
<sequence>MSTKFESPTSHTENGILSSETTPINYGNDSAAINGNDDNNGSNSPIVDSSGLKSNFHKHENDEFRKLINTINTRPFNWIAPTASPIYHRRHIEDLAPIECKLLNQLLKQNDQTILIVDVRSSLYYSKNRIRSAIHLSLPTVLLKRPNYTVGKICDSISDPEAAQRLKNWQQTTHVIFYDHSAYKPTESSNSATATLLGSKLRNEGYKGQLNHLQGGFFEFNQNYPHQCEFFENNDGKTPTPMATIKRDNKPQSIALPALSINSSEAANPFFSNIRQNMELSHGPIQERIHIRLPSGFSYKNGSVLYSSNRSPSSQDSQSSVEANTHYHPRFGLAGSSVDCEGNLELPNWLQKVIDPINGSKKLAAMYEQLERTEQKRLSTIMSYHTKATEDGINSSRFPLSITSSMEKGALNRYDNIWPYEYSRVKLNENDDDYINANHVQFANIMRDITQSPLPQSKQEASLEQKGLLSEASIQTMKPSANKDLSTNRPYICTQGPLPTTFGAFWKMIWDQESFVIVMLTQELEMNKMKCHRYWPSVVNVPQDYHAFTVTLKSEYKQAVVNMNDKRERIYDGLDEECIIIRTIHIKHNVSDIERTITHLQYTGWTDFGVPDYPTGILQLVSEADEAYARYQASSLGSGPMIVHCSAGCGRSGTFCVIDTMIQRLWHDKDVYTSSTQDKLWETIYRFREQRMSMVQTHRQFVFCYESILWWMLGYGNLPALATTTTDSDMKMLVRDSTSATVASPVHSFMGSDFKSNNLSYFSCSPLKYSSPFTTHNLTSPSSVGSIVEDLEKM</sequence>
<dbReference type="PROSITE" id="PS50206">
    <property type="entry name" value="RHODANESE_3"/>
    <property type="match status" value="1"/>
</dbReference>
<dbReference type="InterPro" id="IPR003595">
    <property type="entry name" value="Tyr_Pase_cat"/>
</dbReference>
<dbReference type="GO" id="GO:0004725">
    <property type="term" value="F:protein tyrosine phosphatase activity"/>
    <property type="evidence" value="ECO:0007669"/>
    <property type="project" value="UniProtKB-EC"/>
</dbReference>
<dbReference type="SMART" id="SM00194">
    <property type="entry name" value="PTPc"/>
    <property type="match status" value="1"/>
</dbReference>
<dbReference type="PANTHER" id="PTHR19134:SF561">
    <property type="entry name" value="PROTEIN TYROSINE PHOSPHATASE 36E, ISOFORM A"/>
    <property type="match status" value="1"/>
</dbReference>
<dbReference type="Proteomes" id="UP000093000">
    <property type="component" value="Unassembled WGS sequence"/>
</dbReference>
<keyword evidence="7" id="KW-0675">Receptor</keyword>
<dbReference type="FunCoup" id="A0A1C7N8F6">
    <property type="interactions" value="27"/>
</dbReference>
<dbReference type="PROSITE" id="PS50055">
    <property type="entry name" value="TYR_PHOSPHATASE_PTP"/>
    <property type="match status" value="1"/>
</dbReference>
<organism evidence="7 8">
    <name type="scientific">Choanephora cucurbitarum</name>
    <dbReference type="NCBI Taxonomy" id="101091"/>
    <lineage>
        <taxon>Eukaryota</taxon>
        <taxon>Fungi</taxon>
        <taxon>Fungi incertae sedis</taxon>
        <taxon>Mucoromycota</taxon>
        <taxon>Mucoromycotina</taxon>
        <taxon>Mucoromycetes</taxon>
        <taxon>Mucorales</taxon>
        <taxon>Mucorineae</taxon>
        <taxon>Choanephoraceae</taxon>
        <taxon>Choanephoroideae</taxon>
        <taxon>Choanephora</taxon>
    </lineage>
</organism>